<evidence type="ECO:0000313" key="1">
    <source>
        <dbReference type="EMBL" id="GHD14661.1"/>
    </source>
</evidence>
<name>A0A8J3DYY6_9HYPH</name>
<evidence type="ECO:0000313" key="2">
    <source>
        <dbReference type="Proteomes" id="UP000630142"/>
    </source>
</evidence>
<protein>
    <submittedName>
        <fullName evidence="1">Uncharacterized protein</fullName>
    </submittedName>
</protein>
<accession>A0A8J3DYY6</accession>
<dbReference type="EMBL" id="BMZQ01000002">
    <property type="protein sequence ID" value="GHD14661.1"/>
    <property type="molecule type" value="Genomic_DNA"/>
</dbReference>
<organism evidence="1 2">
    <name type="scientific">Tianweitania populi</name>
    <dbReference type="NCBI Taxonomy" id="1607949"/>
    <lineage>
        <taxon>Bacteria</taxon>
        <taxon>Pseudomonadati</taxon>
        <taxon>Pseudomonadota</taxon>
        <taxon>Alphaproteobacteria</taxon>
        <taxon>Hyphomicrobiales</taxon>
        <taxon>Phyllobacteriaceae</taxon>
        <taxon>Tianweitania</taxon>
    </lineage>
</organism>
<reference evidence="1" key="1">
    <citation type="journal article" date="2014" name="Int. J. Syst. Evol. Microbiol.">
        <title>Complete genome sequence of Corynebacterium casei LMG S-19264T (=DSM 44701T), isolated from a smear-ripened cheese.</title>
        <authorList>
            <consortium name="US DOE Joint Genome Institute (JGI-PGF)"/>
            <person name="Walter F."/>
            <person name="Albersmeier A."/>
            <person name="Kalinowski J."/>
            <person name="Ruckert C."/>
        </authorList>
    </citation>
    <scope>NUCLEOTIDE SEQUENCE</scope>
    <source>
        <strain evidence="1">KCTC 42249</strain>
    </source>
</reference>
<reference evidence="1" key="2">
    <citation type="submission" date="2020-09" db="EMBL/GenBank/DDBJ databases">
        <authorList>
            <person name="Sun Q."/>
            <person name="Kim S."/>
        </authorList>
    </citation>
    <scope>NUCLEOTIDE SEQUENCE</scope>
    <source>
        <strain evidence="1">KCTC 42249</strain>
    </source>
</reference>
<gene>
    <name evidence="1" type="ORF">GCM10016234_20490</name>
</gene>
<sequence>MTAQIKGQAHAAEFGDFLGAAHILLLAATPSMDEEDAGQGGFGGSKRAGNGLVANIDLYDVAAH</sequence>
<proteinExistence type="predicted"/>
<dbReference type="AlphaFoldDB" id="A0A8J3DYY6"/>
<keyword evidence="2" id="KW-1185">Reference proteome</keyword>
<comment type="caution">
    <text evidence="1">The sequence shown here is derived from an EMBL/GenBank/DDBJ whole genome shotgun (WGS) entry which is preliminary data.</text>
</comment>
<dbReference type="Proteomes" id="UP000630142">
    <property type="component" value="Unassembled WGS sequence"/>
</dbReference>